<dbReference type="Pfam" id="PF05241">
    <property type="entry name" value="EBP"/>
    <property type="match status" value="1"/>
</dbReference>
<feature type="transmembrane region" description="Helical" evidence="5">
    <location>
        <begin position="53"/>
        <end position="73"/>
    </location>
</feature>
<feature type="transmembrane region" description="Helical" evidence="5">
    <location>
        <begin position="137"/>
        <end position="154"/>
    </location>
</feature>
<keyword evidence="4 5" id="KW-0472">Membrane</keyword>
<evidence type="ECO:0000259" key="6">
    <source>
        <dbReference type="Pfam" id="PF05241"/>
    </source>
</evidence>
<sequence>MSRLSTTMQIDITSVNAALLSFAACFTGYFLYSFAMRKARPSLSRLVNELAGIWLLYDAVIHAIVIAFGAASMTTSPPIPPSVTRITLVWQTFAQPSQYLHPIDSIAQTAVLLAFPFVGYAAVMWWRDETRWREGEMVGATLSTFVTVLGFMRFQPERLRDMSPQRRDAALFTWVAFFFLNMLWIVIPLALLYQNYNALRQEEAEKEDGERQTLLVKQ</sequence>
<keyword evidence="2 5" id="KW-0812">Transmembrane</keyword>
<dbReference type="InterPro" id="IPR033118">
    <property type="entry name" value="EXPERA"/>
</dbReference>
<reference evidence="7 8" key="1">
    <citation type="journal article" date="2016" name="Mol. Biol. Evol.">
        <title>Comparative Genomics of Early-Diverging Mushroom-Forming Fungi Provides Insights into the Origins of Lignocellulose Decay Capabilities.</title>
        <authorList>
            <person name="Nagy L.G."/>
            <person name="Riley R."/>
            <person name="Tritt A."/>
            <person name="Adam C."/>
            <person name="Daum C."/>
            <person name="Floudas D."/>
            <person name="Sun H."/>
            <person name="Yadav J.S."/>
            <person name="Pangilinan J."/>
            <person name="Larsson K.H."/>
            <person name="Matsuura K."/>
            <person name="Barry K."/>
            <person name="Labutti K."/>
            <person name="Kuo R."/>
            <person name="Ohm R.A."/>
            <person name="Bhattacharya S.S."/>
            <person name="Shirouzu T."/>
            <person name="Yoshinaga Y."/>
            <person name="Martin F.M."/>
            <person name="Grigoriev I.V."/>
            <person name="Hibbett D.S."/>
        </authorList>
    </citation>
    <scope>NUCLEOTIDE SEQUENCE [LARGE SCALE GENOMIC DNA]</scope>
    <source>
        <strain evidence="7 8">HHB12733</strain>
    </source>
</reference>
<feature type="transmembrane region" description="Helical" evidence="5">
    <location>
        <begin position="12"/>
        <end position="32"/>
    </location>
</feature>
<dbReference type="PROSITE" id="PS51257">
    <property type="entry name" value="PROKAR_LIPOPROTEIN"/>
    <property type="match status" value="1"/>
</dbReference>
<dbReference type="AlphaFoldDB" id="A0A165E6K5"/>
<evidence type="ECO:0000256" key="5">
    <source>
        <dbReference type="SAM" id="Phobius"/>
    </source>
</evidence>
<proteinExistence type="predicted"/>
<feature type="domain" description="EXPERA" evidence="6">
    <location>
        <begin position="105"/>
        <end position="194"/>
    </location>
</feature>
<feature type="transmembrane region" description="Helical" evidence="5">
    <location>
        <begin position="174"/>
        <end position="193"/>
    </location>
</feature>
<comment type="subcellular location">
    <subcellularLocation>
        <location evidence="1">Membrane</location>
        <topology evidence="1">Multi-pass membrane protein</topology>
    </subcellularLocation>
</comment>
<dbReference type="OrthoDB" id="58557at2759"/>
<keyword evidence="3 5" id="KW-1133">Transmembrane helix</keyword>
<name>A0A165E6K5_9BASI</name>
<accession>A0A165E6K5</accession>
<organism evidence="7 8">
    <name type="scientific">Calocera cornea HHB12733</name>
    <dbReference type="NCBI Taxonomy" id="1353952"/>
    <lineage>
        <taxon>Eukaryota</taxon>
        <taxon>Fungi</taxon>
        <taxon>Dikarya</taxon>
        <taxon>Basidiomycota</taxon>
        <taxon>Agaricomycotina</taxon>
        <taxon>Dacrymycetes</taxon>
        <taxon>Dacrymycetales</taxon>
        <taxon>Dacrymycetaceae</taxon>
        <taxon>Calocera</taxon>
    </lineage>
</organism>
<dbReference type="InParanoid" id="A0A165E6K5"/>
<evidence type="ECO:0000256" key="2">
    <source>
        <dbReference type="ARBA" id="ARBA00022692"/>
    </source>
</evidence>
<dbReference type="EMBL" id="KV424019">
    <property type="protein sequence ID" value="KZT54209.1"/>
    <property type="molecule type" value="Genomic_DNA"/>
</dbReference>
<evidence type="ECO:0000256" key="3">
    <source>
        <dbReference type="ARBA" id="ARBA00022989"/>
    </source>
</evidence>
<gene>
    <name evidence="7" type="ORF">CALCODRAFT_500129</name>
</gene>
<evidence type="ECO:0000313" key="7">
    <source>
        <dbReference type="EMBL" id="KZT54209.1"/>
    </source>
</evidence>
<dbReference type="GO" id="GO:0016020">
    <property type="term" value="C:membrane"/>
    <property type="evidence" value="ECO:0007669"/>
    <property type="project" value="UniProtKB-SubCell"/>
</dbReference>
<evidence type="ECO:0000256" key="4">
    <source>
        <dbReference type="ARBA" id="ARBA00023136"/>
    </source>
</evidence>
<feature type="transmembrane region" description="Helical" evidence="5">
    <location>
        <begin position="106"/>
        <end position="125"/>
    </location>
</feature>
<dbReference type="Proteomes" id="UP000076842">
    <property type="component" value="Unassembled WGS sequence"/>
</dbReference>
<evidence type="ECO:0000313" key="8">
    <source>
        <dbReference type="Proteomes" id="UP000076842"/>
    </source>
</evidence>
<protein>
    <recommendedName>
        <fullName evidence="6">EXPERA domain-containing protein</fullName>
    </recommendedName>
</protein>
<evidence type="ECO:0000256" key="1">
    <source>
        <dbReference type="ARBA" id="ARBA00004141"/>
    </source>
</evidence>
<keyword evidence="8" id="KW-1185">Reference proteome</keyword>